<keyword evidence="12" id="KW-1185">Reference proteome</keyword>
<dbReference type="GO" id="GO:0009252">
    <property type="term" value="P:peptidoglycan biosynthetic process"/>
    <property type="evidence" value="ECO:0007669"/>
    <property type="project" value="UniProtKB-KW"/>
</dbReference>
<dbReference type="AlphaFoldDB" id="A0A9X1X3F7"/>
<dbReference type="InterPro" id="IPR012338">
    <property type="entry name" value="Beta-lactam/transpept-like"/>
</dbReference>
<gene>
    <name evidence="11" type="ORF">MKI79_09855</name>
</gene>
<dbReference type="Pfam" id="PF00768">
    <property type="entry name" value="Peptidase_S11"/>
    <property type="match status" value="1"/>
</dbReference>
<evidence type="ECO:0000313" key="11">
    <source>
        <dbReference type="EMBL" id="MCJ8147191.1"/>
    </source>
</evidence>
<name>A0A9X1X3F7_9GAMM</name>
<proteinExistence type="inferred from homology"/>
<keyword evidence="4" id="KW-0133">Cell shape</keyword>
<dbReference type="Gene3D" id="3.40.710.10">
    <property type="entry name" value="DD-peptidase/beta-lactamase superfamily"/>
    <property type="match status" value="1"/>
</dbReference>
<keyword evidence="6" id="KW-0961">Cell wall biogenesis/degradation</keyword>
<keyword evidence="3" id="KW-0378">Hydrolase</keyword>
<keyword evidence="5" id="KW-0573">Peptidoglycan synthesis</keyword>
<dbReference type="GO" id="GO:0009002">
    <property type="term" value="F:serine-type D-Ala-D-Ala carboxypeptidase activity"/>
    <property type="evidence" value="ECO:0007669"/>
    <property type="project" value="InterPro"/>
</dbReference>
<dbReference type="InterPro" id="IPR018044">
    <property type="entry name" value="Peptidase_S11"/>
</dbReference>
<dbReference type="SUPFAM" id="SSF56601">
    <property type="entry name" value="beta-lactamase/transpeptidase-like"/>
    <property type="match status" value="1"/>
</dbReference>
<feature type="active site" description="Proton acceptor" evidence="7">
    <location>
        <position position="98"/>
    </location>
</feature>
<keyword evidence="2" id="KW-0732">Signal</keyword>
<dbReference type="GO" id="GO:0006508">
    <property type="term" value="P:proteolysis"/>
    <property type="evidence" value="ECO:0007669"/>
    <property type="project" value="InterPro"/>
</dbReference>
<reference evidence="11" key="1">
    <citation type="submission" date="2022-02" db="EMBL/GenBank/DDBJ databases">
        <title>Acinetobacter A3.8 sp. nov., isolated from Sediment (Zhairuo Island).</title>
        <authorList>
            <person name="Zheng K."/>
        </authorList>
    </citation>
    <scope>NUCLEOTIDE SEQUENCE</scope>
    <source>
        <strain evidence="11">A3.8</strain>
    </source>
</reference>
<dbReference type="Proteomes" id="UP001139701">
    <property type="component" value="Unassembled WGS sequence"/>
</dbReference>
<dbReference type="RefSeq" id="WP_241572812.1">
    <property type="nucleotide sequence ID" value="NZ_JAKUML010000016.1"/>
</dbReference>
<dbReference type="PRINTS" id="PR00725">
    <property type="entry name" value="DADACBPTASE1"/>
</dbReference>
<keyword evidence="11" id="KW-0645">Protease</keyword>
<evidence type="ECO:0000259" key="10">
    <source>
        <dbReference type="Pfam" id="PF00768"/>
    </source>
</evidence>
<organism evidence="11 12">
    <name type="scientific">Acinetobacter sedimenti</name>
    <dbReference type="NCBI Taxonomy" id="2919922"/>
    <lineage>
        <taxon>Bacteria</taxon>
        <taxon>Pseudomonadati</taxon>
        <taxon>Pseudomonadota</taxon>
        <taxon>Gammaproteobacteria</taxon>
        <taxon>Moraxellales</taxon>
        <taxon>Moraxellaceae</taxon>
        <taxon>Acinetobacter</taxon>
    </lineage>
</organism>
<dbReference type="PANTHER" id="PTHR21581:SF6">
    <property type="entry name" value="TRAFFICKING PROTEIN PARTICLE COMPLEX SUBUNIT 12"/>
    <property type="match status" value="1"/>
</dbReference>
<sequence length="497" mass="55967">MFTDSIFTLSHRFHLKNNKKVEIENPNQHKQHSRWGKLLQITTIVFSAQFSQFAWADLLNIDPKTVNAEAWMIYDPQSKQIIAQHNADVPRAPASLTKMMVAYLTLKAIENGQIQLNQQVTVPEIVNTVQWDESQLKLEPNQQISVHELLAGLIIMSANDAALTLASLIAGDVPSFLDQMNVMANQLGMQHTHFSNPSGITMQDHLSSAHDMAILSSAIVNDTPEFLQYSKQPEFRYKDIYHEATNILLKKDLSVDGLKTGYTKAAGYSLALTAQRKDMNTLLDRRLVVVVMGTPSKQARADEAYKLLNAGFIYTQNRTLETTIPTKANLGLSRIIADIPVSNGVVTNYPVKMPASNAHTLSLLEQPAITLDLRHFNNGALRFIVDQDTINQHQLTHLGFDHIGQSTLEPMSTPQQFNYQIKLLQPRLNAPISSQALALANIEVQQFGQTIQYIPVTEMVEIEEATWWQKFLIWFENLFSAWQTDIPKAVTYPIQLP</sequence>
<dbReference type="GO" id="GO:0008360">
    <property type="term" value="P:regulation of cell shape"/>
    <property type="evidence" value="ECO:0007669"/>
    <property type="project" value="UniProtKB-KW"/>
</dbReference>
<evidence type="ECO:0000256" key="8">
    <source>
        <dbReference type="PIRSR" id="PIRSR618044-2"/>
    </source>
</evidence>
<evidence type="ECO:0000256" key="9">
    <source>
        <dbReference type="RuleBase" id="RU004016"/>
    </source>
</evidence>
<feature type="binding site" evidence="8">
    <location>
        <position position="259"/>
    </location>
    <ligand>
        <name>substrate</name>
    </ligand>
</feature>
<accession>A0A9X1X3F7</accession>
<protein>
    <submittedName>
        <fullName evidence="11">D-alanyl-D-alanine carboxypeptidase</fullName>
    </submittedName>
</protein>
<evidence type="ECO:0000256" key="7">
    <source>
        <dbReference type="PIRSR" id="PIRSR618044-1"/>
    </source>
</evidence>
<evidence type="ECO:0000313" key="12">
    <source>
        <dbReference type="Proteomes" id="UP001139701"/>
    </source>
</evidence>
<feature type="domain" description="Peptidase S11 D-alanyl-D-alanine carboxypeptidase A N-terminal" evidence="10">
    <location>
        <begin position="63"/>
        <end position="294"/>
    </location>
</feature>
<dbReference type="InterPro" id="IPR001967">
    <property type="entry name" value="Peptidase_S11_N"/>
</dbReference>
<dbReference type="EMBL" id="JAKUML010000016">
    <property type="protein sequence ID" value="MCJ8147191.1"/>
    <property type="molecule type" value="Genomic_DNA"/>
</dbReference>
<keyword evidence="11" id="KW-0121">Carboxypeptidase</keyword>
<evidence type="ECO:0000256" key="5">
    <source>
        <dbReference type="ARBA" id="ARBA00022984"/>
    </source>
</evidence>
<evidence type="ECO:0000256" key="4">
    <source>
        <dbReference type="ARBA" id="ARBA00022960"/>
    </source>
</evidence>
<evidence type="ECO:0000256" key="1">
    <source>
        <dbReference type="ARBA" id="ARBA00007164"/>
    </source>
</evidence>
<evidence type="ECO:0000256" key="6">
    <source>
        <dbReference type="ARBA" id="ARBA00023316"/>
    </source>
</evidence>
<evidence type="ECO:0000256" key="2">
    <source>
        <dbReference type="ARBA" id="ARBA00022729"/>
    </source>
</evidence>
<evidence type="ECO:0000256" key="3">
    <source>
        <dbReference type="ARBA" id="ARBA00022801"/>
    </source>
</evidence>
<feature type="active site" description="Acyl-ester intermediate" evidence="7">
    <location>
        <position position="95"/>
    </location>
</feature>
<comment type="caution">
    <text evidence="11">The sequence shown here is derived from an EMBL/GenBank/DDBJ whole genome shotgun (WGS) entry which is preliminary data.</text>
</comment>
<feature type="active site" evidence="7">
    <location>
        <position position="157"/>
    </location>
</feature>
<dbReference type="GO" id="GO:0071555">
    <property type="term" value="P:cell wall organization"/>
    <property type="evidence" value="ECO:0007669"/>
    <property type="project" value="UniProtKB-KW"/>
</dbReference>
<comment type="similarity">
    <text evidence="1 9">Belongs to the peptidase S11 family.</text>
</comment>
<dbReference type="PANTHER" id="PTHR21581">
    <property type="entry name" value="D-ALANYL-D-ALANINE CARBOXYPEPTIDASE"/>
    <property type="match status" value="1"/>
</dbReference>